<feature type="transmembrane region" description="Helical" evidence="6">
    <location>
        <begin position="467"/>
        <end position="494"/>
    </location>
</feature>
<keyword evidence="2 6" id="KW-0812">Transmembrane</keyword>
<dbReference type="CDD" id="cd17323">
    <property type="entry name" value="MFS_Tpo1_MDR_like"/>
    <property type="match status" value="1"/>
</dbReference>
<evidence type="ECO:0000259" key="7">
    <source>
        <dbReference type="PROSITE" id="PS50850"/>
    </source>
</evidence>
<evidence type="ECO:0000256" key="1">
    <source>
        <dbReference type="ARBA" id="ARBA00004141"/>
    </source>
</evidence>
<dbReference type="Pfam" id="PF07690">
    <property type="entry name" value="MFS_1"/>
    <property type="match status" value="1"/>
</dbReference>
<feature type="transmembrane region" description="Helical" evidence="6">
    <location>
        <begin position="648"/>
        <end position="669"/>
    </location>
</feature>
<dbReference type="Proteomes" id="UP001176517">
    <property type="component" value="Unassembled WGS sequence"/>
</dbReference>
<dbReference type="Gene3D" id="1.20.1250.20">
    <property type="entry name" value="MFS general substrate transporter like domains"/>
    <property type="match status" value="1"/>
</dbReference>
<feature type="transmembrane region" description="Helical" evidence="6">
    <location>
        <begin position="312"/>
        <end position="329"/>
    </location>
</feature>
<reference evidence="8" key="1">
    <citation type="journal article" date="2023" name="PhytoFront">
        <title>Draft Genome Resources of Seven Strains of Tilletia horrida, Causal Agent of Kernel Smut of Rice.</title>
        <authorList>
            <person name="Khanal S."/>
            <person name="Antony Babu S."/>
            <person name="Zhou X.G."/>
        </authorList>
    </citation>
    <scope>NUCLEOTIDE SEQUENCE</scope>
    <source>
        <strain evidence="8">TX6</strain>
    </source>
</reference>
<evidence type="ECO:0000313" key="9">
    <source>
        <dbReference type="Proteomes" id="UP001176517"/>
    </source>
</evidence>
<evidence type="ECO:0000256" key="4">
    <source>
        <dbReference type="ARBA" id="ARBA00023136"/>
    </source>
</evidence>
<feature type="transmembrane region" description="Helical" evidence="6">
    <location>
        <begin position="335"/>
        <end position="356"/>
    </location>
</feature>
<evidence type="ECO:0000313" key="8">
    <source>
        <dbReference type="EMBL" id="KAK0553151.1"/>
    </source>
</evidence>
<sequence length="686" mass="74519">MSKPHQPPTFLVPGEDNSAPGPSRLAHTHSHRDIHDADVGANDAGFGFYSSEAAEPSRPGRRHLRSVSASGPSLAQHHVASPVRRAITDSVDSTDPRAREIARAPRRTFFSRSGTAQSATKTKSTTTAKHHFGLLDAIRNDLKADREEEVIEGKELAEVRQGGTGEKAFIEGSIPHADADLEAQRLASRDTVSDDTALDPRSPSSKAETTTEKDHDPNLVGWDSPDDLANPRNWSTKKKWTVTTLVSLYTLLSPLSSSMIAPALPILQQDFHVSSQVESELMLSTFILAYAVGPLVLSGLSEMYGRLPVLQSMNLVLIVFTMASGLSQTSAQMTIFRFFAGLGGSAPLTIGSGVISDLYQPEQRGKAMAVYSLAPLLGPCVGPIAAGWIVQSGTSWRWIFWSVLIASGIVAAVGFLTISETYAPVILAKKRNKLIKETGNQDLYTIFDVQKKESFAQRLRRNVVRPFVFMTTQPIVMALSMYMMVVYGVLYILLSVVDTTFRTTYNEGPGIASLHYIALGLGFTTGGQIGGRLVDKVYRILKKRNNGVGKPEFKIPFMCVASPFVPMGLLIYGWSIHYAVHWIVPDIGLFFFGLGMMSSFLSTQNYLVDTYQLFAASAVGAAVFLRSLAGFALPLASPALYSKLGQGWGNSVLALISAVLGIPAPLLLWQFGPFLRAKSKYATDPN</sequence>
<feature type="transmembrane region" description="Helical" evidence="6">
    <location>
        <begin position="613"/>
        <end position="636"/>
    </location>
</feature>
<dbReference type="GO" id="GO:0022857">
    <property type="term" value="F:transmembrane transporter activity"/>
    <property type="evidence" value="ECO:0007669"/>
    <property type="project" value="InterPro"/>
</dbReference>
<organism evidence="8 9">
    <name type="scientific">Tilletia horrida</name>
    <dbReference type="NCBI Taxonomy" id="155126"/>
    <lineage>
        <taxon>Eukaryota</taxon>
        <taxon>Fungi</taxon>
        <taxon>Dikarya</taxon>
        <taxon>Basidiomycota</taxon>
        <taxon>Ustilaginomycotina</taxon>
        <taxon>Exobasidiomycetes</taxon>
        <taxon>Tilletiales</taxon>
        <taxon>Tilletiaceae</taxon>
        <taxon>Tilletia</taxon>
    </lineage>
</organism>
<feature type="region of interest" description="Disordered" evidence="5">
    <location>
        <begin position="187"/>
        <end position="227"/>
    </location>
</feature>
<keyword evidence="3 6" id="KW-1133">Transmembrane helix</keyword>
<keyword evidence="4 6" id="KW-0472">Membrane</keyword>
<comment type="subcellular location">
    <subcellularLocation>
        <location evidence="1">Membrane</location>
        <topology evidence="1">Multi-pass membrane protein</topology>
    </subcellularLocation>
</comment>
<evidence type="ECO:0000256" key="6">
    <source>
        <dbReference type="SAM" id="Phobius"/>
    </source>
</evidence>
<feature type="transmembrane region" description="Helical" evidence="6">
    <location>
        <begin position="555"/>
        <end position="574"/>
    </location>
</feature>
<name>A0AAN6JSG8_9BASI</name>
<feature type="transmembrane region" description="Helical" evidence="6">
    <location>
        <begin position="368"/>
        <end position="390"/>
    </location>
</feature>
<dbReference type="PANTHER" id="PTHR23502:SF60">
    <property type="entry name" value="MAJOR FACILITATOR SUPERFAMILY (MFS) PROFILE DOMAIN-CONTAINING PROTEIN-RELATED"/>
    <property type="match status" value="1"/>
</dbReference>
<feature type="transmembrane region" description="Helical" evidence="6">
    <location>
        <begin position="240"/>
        <end position="261"/>
    </location>
</feature>
<dbReference type="PROSITE" id="PS50850">
    <property type="entry name" value="MFS"/>
    <property type="match status" value="1"/>
</dbReference>
<dbReference type="PANTHER" id="PTHR23502">
    <property type="entry name" value="MAJOR FACILITATOR SUPERFAMILY"/>
    <property type="match status" value="1"/>
</dbReference>
<feature type="region of interest" description="Disordered" evidence="5">
    <location>
        <begin position="1"/>
        <end position="95"/>
    </location>
</feature>
<feature type="transmembrane region" description="Helical" evidence="6">
    <location>
        <begin position="396"/>
        <end position="423"/>
    </location>
</feature>
<gene>
    <name evidence="8" type="ORF">OC846_002639</name>
</gene>
<evidence type="ECO:0000256" key="2">
    <source>
        <dbReference type="ARBA" id="ARBA00022692"/>
    </source>
</evidence>
<dbReference type="AlphaFoldDB" id="A0AAN6JSG8"/>
<feature type="transmembrane region" description="Helical" evidence="6">
    <location>
        <begin position="281"/>
        <end position="300"/>
    </location>
</feature>
<dbReference type="SUPFAM" id="SSF103473">
    <property type="entry name" value="MFS general substrate transporter"/>
    <property type="match status" value="1"/>
</dbReference>
<keyword evidence="9" id="KW-1185">Reference proteome</keyword>
<feature type="transmembrane region" description="Helical" evidence="6">
    <location>
        <begin position="514"/>
        <end position="534"/>
    </location>
</feature>
<dbReference type="GO" id="GO:0005886">
    <property type="term" value="C:plasma membrane"/>
    <property type="evidence" value="ECO:0007669"/>
    <property type="project" value="TreeGrafter"/>
</dbReference>
<evidence type="ECO:0000256" key="5">
    <source>
        <dbReference type="SAM" id="MobiDB-lite"/>
    </source>
</evidence>
<accession>A0AAN6JSG8</accession>
<proteinExistence type="predicted"/>
<dbReference type="InterPro" id="IPR011701">
    <property type="entry name" value="MFS"/>
</dbReference>
<feature type="transmembrane region" description="Helical" evidence="6">
    <location>
        <begin position="580"/>
        <end position="601"/>
    </location>
</feature>
<dbReference type="FunFam" id="1.20.1250.20:FF:000011">
    <property type="entry name" value="MFS multidrug transporter, putative"/>
    <property type="match status" value="1"/>
</dbReference>
<protein>
    <recommendedName>
        <fullName evidence="7">Major facilitator superfamily (MFS) profile domain-containing protein</fullName>
    </recommendedName>
</protein>
<dbReference type="InterPro" id="IPR036259">
    <property type="entry name" value="MFS_trans_sf"/>
</dbReference>
<evidence type="ECO:0000256" key="3">
    <source>
        <dbReference type="ARBA" id="ARBA00022989"/>
    </source>
</evidence>
<dbReference type="EMBL" id="JAPDMZ010000054">
    <property type="protein sequence ID" value="KAK0553151.1"/>
    <property type="molecule type" value="Genomic_DNA"/>
</dbReference>
<dbReference type="InterPro" id="IPR020846">
    <property type="entry name" value="MFS_dom"/>
</dbReference>
<comment type="caution">
    <text evidence="8">The sequence shown here is derived from an EMBL/GenBank/DDBJ whole genome shotgun (WGS) entry which is preliminary data.</text>
</comment>
<feature type="domain" description="Major facilitator superfamily (MFS) profile" evidence="7">
    <location>
        <begin position="242"/>
        <end position="676"/>
    </location>
</feature>